<dbReference type="GO" id="GO:0000976">
    <property type="term" value="F:transcription cis-regulatory region binding"/>
    <property type="evidence" value="ECO:0007669"/>
    <property type="project" value="TreeGrafter"/>
</dbReference>
<protein>
    <submittedName>
        <fullName evidence="6">TetR/AcrR family transcriptional regulator</fullName>
    </submittedName>
</protein>
<dbReference type="AlphaFoldDB" id="A0A1C6TPA4"/>
<reference evidence="6 8" key="1">
    <citation type="submission" date="2018-07" db="EMBL/GenBank/DDBJ databases">
        <authorList>
            <person name="Ye Y."/>
        </authorList>
    </citation>
    <scope>NUCLEOTIDE SEQUENCE [LARGE SCALE GENOMIC DNA]</scope>
    <source>
        <strain evidence="6">110B</strain>
        <strain evidence="8">H14(2018)</strain>
    </source>
</reference>
<dbReference type="Pfam" id="PF00440">
    <property type="entry name" value="TetR_N"/>
    <property type="match status" value="1"/>
</dbReference>
<feature type="domain" description="HTH tetR-type" evidence="5">
    <location>
        <begin position="12"/>
        <end position="70"/>
    </location>
</feature>
<dbReference type="InterPro" id="IPR036271">
    <property type="entry name" value="Tet_transcr_reg_TetR-rel_C_sf"/>
</dbReference>
<keyword evidence="9" id="KW-1185">Reference proteome</keyword>
<feature type="DNA-binding region" description="H-T-H motif" evidence="4">
    <location>
        <begin position="33"/>
        <end position="52"/>
    </location>
</feature>
<gene>
    <name evidence="6" type="ORF">DVH21_27580</name>
    <name evidence="7" type="ORF">F6X54_02195</name>
</gene>
<dbReference type="EMBL" id="CP031263">
    <property type="protein sequence ID" value="AXH93406.1"/>
    <property type="molecule type" value="Genomic_DNA"/>
</dbReference>
<organism evidence="6 8">
    <name type="scientific">Micromonospora aurantiaca</name>
    <name type="common">nom. illeg.</name>
    <dbReference type="NCBI Taxonomy" id="47850"/>
    <lineage>
        <taxon>Bacteria</taxon>
        <taxon>Bacillati</taxon>
        <taxon>Actinomycetota</taxon>
        <taxon>Actinomycetes</taxon>
        <taxon>Micromonosporales</taxon>
        <taxon>Micromonosporaceae</taxon>
        <taxon>Micromonospora</taxon>
    </lineage>
</organism>
<evidence type="ECO:0000256" key="1">
    <source>
        <dbReference type="ARBA" id="ARBA00023015"/>
    </source>
</evidence>
<dbReference type="PANTHER" id="PTHR30055:SF234">
    <property type="entry name" value="HTH-TYPE TRANSCRIPTIONAL REGULATOR BETI"/>
    <property type="match status" value="1"/>
</dbReference>
<evidence type="ECO:0000313" key="6">
    <source>
        <dbReference type="EMBL" id="AXH93406.1"/>
    </source>
</evidence>
<dbReference type="PROSITE" id="PS50977">
    <property type="entry name" value="HTH_TETR_2"/>
    <property type="match status" value="1"/>
</dbReference>
<evidence type="ECO:0000256" key="4">
    <source>
        <dbReference type="PROSITE-ProRule" id="PRU00335"/>
    </source>
</evidence>
<dbReference type="RefSeq" id="WP_013287150.1">
    <property type="nucleotide sequence ID" value="NZ_CBDRIO010000033.1"/>
</dbReference>
<dbReference type="InterPro" id="IPR050109">
    <property type="entry name" value="HTH-type_TetR-like_transc_reg"/>
</dbReference>
<name>A0A1C6TPA4_9ACTN</name>
<evidence type="ECO:0000313" key="7">
    <source>
        <dbReference type="EMBL" id="KAB1118713.1"/>
    </source>
</evidence>
<keyword evidence="1" id="KW-0805">Transcription regulation</keyword>
<keyword evidence="3" id="KW-0804">Transcription</keyword>
<dbReference type="InterPro" id="IPR009057">
    <property type="entry name" value="Homeodomain-like_sf"/>
</dbReference>
<accession>A0A1C6TPA4</accession>
<dbReference type="SUPFAM" id="SSF46689">
    <property type="entry name" value="Homeodomain-like"/>
    <property type="match status" value="1"/>
</dbReference>
<dbReference type="GO" id="GO:0003700">
    <property type="term" value="F:DNA-binding transcription factor activity"/>
    <property type="evidence" value="ECO:0007669"/>
    <property type="project" value="TreeGrafter"/>
</dbReference>
<sequence length="192" mass="21346">MVTEVPESGTRNRTRRAILNAAASVFAHNRSATLADVAVAADVGRSTLHRYFPDRDELINSVVADCYTAIEQAVVDAHVEQGKPLDAMRRLVAAMVELGDRLLFLFGDPRLAEEFANRKPEKPPIVQPVILLIERGQQEGVFDHAVDARWIQHVLWSLVYTGCEMSGQGMMSRHEVTSTVIRTLERGVVRDA</sequence>
<dbReference type="Gene3D" id="1.10.357.10">
    <property type="entry name" value="Tetracycline Repressor, domain 2"/>
    <property type="match status" value="1"/>
</dbReference>
<reference evidence="7 9" key="3">
    <citation type="submission" date="2019-09" db="EMBL/GenBank/DDBJ databases">
        <title>High taxonomic diversity of Micromonospora strains isolated from Medicago sativa nodules in different geographical locations.</title>
        <authorList>
            <person name="Martinez-Hidalgo P."/>
            <person name="Flores-Felix J.D."/>
            <person name="Velazquez E."/>
            <person name="Brau L."/>
            <person name="Trujillo M.E."/>
            <person name="Martinez-Molina E."/>
        </authorList>
    </citation>
    <scope>NUCLEOTIDE SEQUENCE [LARGE SCALE GENOMIC DNA]</scope>
    <source>
        <strain evidence="7 9">ALFB5</strain>
    </source>
</reference>
<evidence type="ECO:0000256" key="3">
    <source>
        <dbReference type="ARBA" id="ARBA00023163"/>
    </source>
</evidence>
<dbReference type="Proteomes" id="UP000253958">
    <property type="component" value="Chromosome"/>
</dbReference>
<dbReference type="EMBL" id="WAAR01000005">
    <property type="protein sequence ID" value="KAB1118713.1"/>
    <property type="molecule type" value="Genomic_DNA"/>
</dbReference>
<dbReference type="InterPro" id="IPR001647">
    <property type="entry name" value="HTH_TetR"/>
</dbReference>
<evidence type="ECO:0000256" key="2">
    <source>
        <dbReference type="ARBA" id="ARBA00023125"/>
    </source>
</evidence>
<evidence type="ECO:0000259" key="5">
    <source>
        <dbReference type="PROSITE" id="PS50977"/>
    </source>
</evidence>
<dbReference type="Proteomes" id="UP000471364">
    <property type="component" value="Unassembled WGS sequence"/>
</dbReference>
<dbReference type="PANTHER" id="PTHR30055">
    <property type="entry name" value="HTH-TYPE TRANSCRIPTIONAL REGULATOR RUTR"/>
    <property type="match status" value="1"/>
</dbReference>
<dbReference type="SUPFAM" id="SSF48498">
    <property type="entry name" value="Tetracyclin repressor-like, C-terminal domain"/>
    <property type="match status" value="1"/>
</dbReference>
<evidence type="ECO:0000313" key="9">
    <source>
        <dbReference type="Proteomes" id="UP000471364"/>
    </source>
</evidence>
<keyword evidence="2 4" id="KW-0238">DNA-binding</keyword>
<dbReference type="OMA" id="WAQQLLW"/>
<proteinExistence type="predicted"/>
<evidence type="ECO:0000313" key="8">
    <source>
        <dbReference type="Proteomes" id="UP000253958"/>
    </source>
</evidence>
<reference evidence="6 8" key="2">
    <citation type="submission" date="2018-08" db="EMBL/GenBank/DDBJ databases">
        <title>Streptomyces kandeliansis sp. nov., an endophytic bacterium isolated from mangrove plant.</title>
        <authorList>
            <person name="Wang R."/>
        </authorList>
    </citation>
    <scope>NUCLEOTIDE SEQUENCE [LARGE SCALE GENOMIC DNA]</scope>
    <source>
        <strain evidence="6">110B</strain>
        <strain evidence="8">H14(2018)</strain>
    </source>
</reference>